<dbReference type="EC" id="6.3.5.4" evidence="3"/>
<dbReference type="GO" id="GO:0004066">
    <property type="term" value="F:asparagine synthase (glutamine-hydrolyzing) activity"/>
    <property type="evidence" value="ECO:0007669"/>
    <property type="project" value="UniProtKB-EC"/>
</dbReference>
<keyword evidence="8" id="KW-0028">Amino-acid biosynthesis</keyword>
<dbReference type="Gene3D" id="3.40.50.620">
    <property type="entry name" value="HUPs"/>
    <property type="match status" value="1"/>
</dbReference>
<keyword evidence="4 9" id="KW-0547">Nucleotide-binding</keyword>
<dbReference type="NCBIfam" id="TIGR01536">
    <property type="entry name" value="asn_synth_AEB"/>
    <property type="match status" value="1"/>
</dbReference>
<evidence type="ECO:0000256" key="1">
    <source>
        <dbReference type="ARBA" id="ARBA00005187"/>
    </source>
</evidence>
<evidence type="ECO:0000256" key="4">
    <source>
        <dbReference type="ARBA" id="ARBA00022741"/>
    </source>
</evidence>
<dbReference type="SUPFAM" id="SSF56235">
    <property type="entry name" value="N-terminal nucleophile aminohydrolases (Ntn hydrolases)"/>
    <property type="match status" value="1"/>
</dbReference>
<dbReference type="Proteomes" id="UP000697710">
    <property type="component" value="Unassembled WGS sequence"/>
</dbReference>
<proteinExistence type="inferred from homology"/>
<dbReference type="InterPro" id="IPR051786">
    <property type="entry name" value="ASN_synthetase/amidase"/>
</dbReference>
<dbReference type="Pfam" id="PF13537">
    <property type="entry name" value="GATase_7"/>
    <property type="match status" value="1"/>
</dbReference>
<dbReference type="PIRSF" id="PIRSF001589">
    <property type="entry name" value="Asn_synthetase_glu-h"/>
    <property type="match status" value="1"/>
</dbReference>
<protein>
    <recommendedName>
        <fullName evidence="3">asparagine synthase (glutamine-hydrolyzing)</fullName>
        <ecNumber evidence="3">6.3.5.4</ecNumber>
    </recommendedName>
</protein>
<name>A0A956RRB5_UNCEI</name>
<dbReference type="SUPFAM" id="SSF52402">
    <property type="entry name" value="Adenine nucleotide alpha hydrolases-like"/>
    <property type="match status" value="1"/>
</dbReference>
<evidence type="ECO:0000256" key="5">
    <source>
        <dbReference type="ARBA" id="ARBA00022840"/>
    </source>
</evidence>
<dbReference type="EMBL" id="JAGQHR010000686">
    <property type="protein sequence ID" value="MCA9729417.1"/>
    <property type="molecule type" value="Genomic_DNA"/>
</dbReference>
<dbReference type="InterPro" id="IPR033738">
    <property type="entry name" value="AsnB_N"/>
</dbReference>
<dbReference type="CDD" id="cd01991">
    <property type="entry name" value="Asn_synthase_B_C"/>
    <property type="match status" value="1"/>
</dbReference>
<dbReference type="AlphaFoldDB" id="A0A956RRB5"/>
<dbReference type="PANTHER" id="PTHR43284:SF1">
    <property type="entry name" value="ASPARAGINE SYNTHETASE"/>
    <property type="match status" value="1"/>
</dbReference>
<feature type="binding site" evidence="9">
    <location>
        <position position="100"/>
    </location>
    <ligand>
        <name>L-glutamine</name>
        <dbReference type="ChEBI" id="CHEBI:58359"/>
    </ligand>
</feature>
<comment type="caution">
    <text evidence="12">The sequence shown here is derived from an EMBL/GenBank/DDBJ whole genome shotgun (WGS) entry which is preliminary data.</text>
</comment>
<feature type="non-terminal residue" evidence="12">
    <location>
        <position position="562"/>
    </location>
</feature>
<accession>A0A956RRB5</accession>
<feature type="active site" description="For GATase activity" evidence="8">
    <location>
        <position position="2"/>
    </location>
</feature>
<evidence type="ECO:0000259" key="11">
    <source>
        <dbReference type="PROSITE" id="PS51278"/>
    </source>
</evidence>
<evidence type="ECO:0000256" key="10">
    <source>
        <dbReference type="PIRSR" id="PIRSR001589-3"/>
    </source>
</evidence>
<evidence type="ECO:0000256" key="6">
    <source>
        <dbReference type="ARBA" id="ARBA00022962"/>
    </source>
</evidence>
<dbReference type="InterPro" id="IPR017932">
    <property type="entry name" value="GATase_2_dom"/>
</dbReference>
<dbReference type="PANTHER" id="PTHR43284">
    <property type="entry name" value="ASPARAGINE SYNTHETASE (GLUTAMINE-HYDROLYZING)"/>
    <property type="match status" value="1"/>
</dbReference>
<evidence type="ECO:0000256" key="7">
    <source>
        <dbReference type="ARBA" id="ARBA00048741"/>
    </source>
</evidence>
<keyword evidence="8" id="KW-0061">Asparagine biosynthesis</keyword>
<dbReference type="GO" id="GO:0006529">
    <property type="term" value="P:asparagine biosynthetic process"/>
    <property type="evidence" value="ECO:0007669"/>
    <property type="project" value="UniProtKB-KW"/>
</dbReference>
<dbReference type="Pfam" id="PF00733">
    <property type="entry name" value="Asn_synthase"/>
    <property type="match status" value="1"/>
</dbReference>
<dbReference type="CDD" id="cd00712">
    <property type="entry name" value="AsnB"/>
    <property type="match status" value="1"/>
</dbReference>
<dbReference type="InterPro" id="IPR006426">
    <property type="entry name" value="Asn_synth_AEB"/>
</dbReference>
<dbReference type="InterPro" id="IPR014729">
    <property type="entry name" value="Rossmann-like_a/b/a_fold"/>
</dbReference>
<comment type="similarity">
    <text evidence="2">Belongs to the asparagine synthetase family.</text>
</comment>
<evidence type="ECO:0000313" key="12">
    <source>
        <dbReference type="EMBL" id="MCA9729417.1"/>
    </source>
</evidence>
<dbReference type="GO" id="GO:0005524">
    <property type="term" value="F:ATP binding"/>
    <property type="evidence" value="ECO:0007669"/>
    <property type="project" value="UniProtKB-KW"/>
</dbReference>
<reference evidence="12" key="1">
    <citation type="submission" date="2020-04" db="EMBL/GenBank/DDBJ databases">
        <authorList>
            <person name="Zhang T."/>
        </authorList>
    </citation>
    <scope>NUCLEOTIDE SEQUENCE</scope>
    <source>
        <strain evidence="12">HKST-UBA01</strain>
    </source>
</reference>
<keyword evidence="5 9" id="KW-0067">ATP-binding</keyword>
<evidence type="ECO:0000313" key="13">
    <source>
        <dbReference type="Proteomes" id="UP000697710"/>
    </source>
</evidence>
<reference evidence="12" key="2">
    <citation type="journal article" date="2021" name="Microbiome">
        <title>Successional dynamics and alternative stable states in a saline activated sludge microbial community over 9 years.</title>
        <authorList>
            <person name="Wang Y."/>
            <person name="Ye J."/>
            <person name="Ju F."/>
            <person name="Liu L."/>
            <person name="Boyd J.A."/>
            <person name="Deng Y."/>
            <person name="Parks D.H."/>
            <person name="Jiang X."/>
            <person name="Yin X."/>
            <person name="Woodcroft B.J."/>
            <person name="Tyson G.W."/>
            <person name="Hugenholtz P."/>
            <person name="Polz M.F."/>
            <person name="Zhang T."/>
        </authorList>
    </citation>
    <scope>NUCLEOTIDE SEQUENCE</scope>
    <source>
        <strain evidence="12">HKST-UBA01</strain>
    </source>
</reference>
<evidence type="ECO:0000256" key="8">
    <source>
        <dbReference type="PIRSR" id="PIRSR001589-1"/>
    </source>
</evidence>
<feature type="domain" description="Glutamine amidotransferase type-2" evidence="11">
    <location>
        <begin position="2"/>
        <end position="186"/>
    </location>
</feature>
<comment type="catalytic activity">
    <reaction evidence="7">
        <text>L-aspartate + L-glutamine + ATP + H2O = L-asparagine + L-glutamate + AMP + diphosphate + H(+)</text>
        <dbReference type="Rhea" id="RHEA:12228"/>
        <dbReference type="ChEBI" id="CHEBI:15377"/>
        <dbReference type="ChEBI" id="CHEBI:15378"/>
        <dbReference type="ChEBI" id="CHEBI:29985"/>
        <dbReference type="ChEBI" id="CHEBI:29991"/>
        <dbReference type="ChEBI" id="CHEBI:30616"/>
        <dbReference type="ChEBI" id="CHEBI:33019"/>
        <dbReference type="ChEBI" id="CHEBI:58048"/>
        <dbReference type="ChEBI" id="CHEBI:58359"/>
        <dbReference type="ChEBI" id="CHEBI:456215"/>
        <dbReference type="EC" id="6.3.5.4"/>
    </reaction>
</comment>
<keyword evidence="6 8" id="KW-0315">Glutamine amidotransferase</keyword>
<dbReference type="GO" id="GO:0005829">
    <property type="term" value="C:cytosol"/>
    <property type="evidence" value="ECO:0007669"/>
    <property type="project" value="TreeGrafter"/>
</dbReference>
<gene>
    <name evidence="12" type="primary">asnB</name>
    <name evidence="12" type="ORF">KC729_17145</name>
</gene>
<keyword evidence="12" id="KW-0436">Ligase</keyword>
<organism evidence="12 13">
    <name type="scientific">Eiseniibacteriota bacterium</name>
    <dbReference type="NCBI Taxonomy" id="2212470"/>
    <lineage>
        <taxon>Bacteria</taxon>
        <taxon>Candidatus Eiseniibacteriota</taxon>
    </lineage>
</organism>
<sequence length="562" mass="62417">MCGVCGVVTGNRVDDGVRARVEAMTRLLRHRGPDDTGVIGDARAVLGSNRLAIRGDDTGHQPLVDPETGVIVVCNGEIDNHQEIRDLLRERGRETIGSSDVSILPGLYLERGEDFVEELRGTFAVAVWDPRDGKLLLARDPAGERPLFYREAPGEVAFATELSALVSACSDARSLDPDALAGYLQFGCFQAPRSPFARIRKVAPAERICFWLPTSADRRVESIRKRFWRWPVGSVPKREADLNAFDPVFREAVRRQTACDVDFGLFLSGGVDSSLIAAVARSLHPGAKLPAFTLRFDQPSYDEGGAATEVASRFALVMHEVWVRAEHFPQRIRELVRLVGEPLADPAWVPVSLLAQRAAQEVKLVLGGEGGDEIFGGYPTYPGALLARGYERWPGFVRRMTAGFVRRWPDSDRKVTVSFLLKRFVDGAGMEPVARHLLWTSNLAPGLLQRLGIEPLPTEPTSPGEMLDVLQRHDLETTLAEGLLTKSDRAAMGWALESRAPFLDREVMEFAATLPPRERVDRLQTKPFLKRYALRYLPRAIVHRRKRGLSVPLSAWLRGPLE</sequence>
<dbReference type="InterPro" id="IPR001962">
    <property type="entry name" value="Asn_synthase"/>
</dbReference>
<evidence type="ECO:0000256" key="3">
    <source>
        <dbReference type="ARBA" id="ARBA00012737"/>
    </source>
</evidence>
<evidence type="ECO:0000256" key="2">
    <source>
        <dbReference type="ARBA" id="ARBA00005752"/>
    </source>
</evidence>
<evidence type="ECO:0000256" key="9">
    <source>
        <dbReference type="PIRSR" id="PIRSR001589-2"/>
    </source>
</evidence>
<feature type="site" description="Important for beta-aspartyl-AMP intermediate formation" evidence="10">
    <location>
        <position position="369"/>
    </location>
</feature>
<dbReference type="PROSITE" id="PS51278">
    <property type="entry name" value="GATASE_TYPE_2"/>
    <property type="match status" value="1"/>
</dbReference>
<comment type="pathway">
    <text evidence="1">Amino-acid biosynthesis; L-asparagine biosynthesis; L-asparagine from L-aspartate (L-Gln route): step 1/1.</text>
</comment>
<dbReference type="Gene3D" id="3.60.20.10">
    <property type="entry name" value="Glutamine Phosphoribosylpyrophosphate, subunit 1, domain 1"/>
    <property type="match status" value="1"/>
</dbReference>
<dbReference type="InterPro" id="IPR029055">
    <property type="entry name" value="Ntn_hydrolases_N"/>
</dbReference>